<evidence type="ECO:0000313" key="3">
    <source>
        <dbReference type="EMBL" id="TPD60234.1"/>
    </source>
</evidence>
<dbReference type="Proteomes" id="UP000319148">
    <property type="component" value="Unassembled WGS sequence"/>
</dbReference>
<dbReference type="GO" id="GO:0005737">
    <property type="term" value="C:cytoplasm"/>
    <property type="evidence" value="ECO:0007669"/>
    <property type="project" value="TreeGrafter"/>
</dbReference>
<dbReference type="OrthoDB" id="9815989at2"/>
<evidence type="ECO:0000259" key="2">
    <source>
        <dbReference type="Pfam" id="PF01266"/>
    </source>
</evidence>
<dbReference type="InterPro" id="IPR006076">
    <property type="entry name" value="FAD-dep_OxRdtase"/>
</dbReference>
<name>A0A501PK08_9PROT</name>
<gene>
    <name evidence="3" type="ORF">FIV46_09285</name>
</gene>
<dbReference type="RefSeq" id="WP_139940644.1">
    <property type="nucleotide sequence ID" value="NZ_JBHSYP010000027.1"/>
</dbReference>
<dbReference type="Pfam" id="PF01266">
    <property type="entry name" value="DAO"/>
    <property type="match status" value="1"/>
</dbReference>
<evidence type="ECO:0000256" key="1">
    <source>
        <dbReference type="ARBA" id="ARBA00023002"/>
    </source>
</evidence>
<comment type="caution">
    <text evidence="3">The sequence shown here is derived from an EMBL/GenBank/DDBJ whole genome shotgun (WGS) entry which is preliminary data.</text>
</comment>
<dbReference type="PANTHER" id="PTHR13847:SF289">
    <property type="entry name" value="GLYCINE OXIDASE"/>
    <property type="match status" value="1"/>
</dbReference>
<reference evidence="4" key="1">
    <citation type="submission" date="2019-06" db="EMBL/GenBank/DDBJ databases">
        <title>The complete genome of Emcibacter congregatus ZYLT.</title>
        <authorList>
            <person name="Zhao Z."/>
        </authorList>
    </citation>
    <scope>NUCLEOTIDE SEQUENCE [LARGE SCALE GENOMIC DNA]</scope>
    <source>
        <strain evidence="4">MCCC 1A06723</strain>
    </source>
</reference>
<dbReference type="AlphaFoldDB" id="A0A501PK08"/>
<dbReference type="GO" id="GO:0016491">
    <property type="term" value="F:oxidoreductase activity"/>
    <property type="evidence" value="ECO:0007669"/>
    <property type="project" value="UniProtKB-KW"/>
</dbReference>
<dbReference type="EMBL" id="VFIY01000008">
    <property type="protein sequence ID" value="TPD60234.1"/>
    <property type="molecule type" value="Genomic_DNA"/>
</dbReference>
<keyword evidence="4" id="KW-1185">Reference proteome</keyword>
<dbReference type="Gene3D" id="3.30.9.10">
    <property type="entry name" value="D-Amino Acid Oxidase, subunit A, domain 2"/>
    <property type="match status" value="1"/>
</dbReference>
<dbReference type="PANTHER" id="PTHR13847">
    <property type="entry name" value="SARCOSINE DEHYDROGENASE-RELATED"/>
    <property type="match status" value="1"/>
</dbReference>
<keyword evidence="1" id="KW-0560">Oxidoreductase</keyword>
<dbReference type="Gene3D" id="3.50.50.60">
    <property type="entry name" value="FAD/NAD(P)-binding domain"/>
    <property type="match status" value="1"/>
</dbReference>
<accession>A0A501PK08</accession>
<dbReference type="InterPro" id="IPR036188">
    <property type="entry name" value="FAD/NAD-bd_sf"/>
</dbReference>
<sequence>MATYDVLIVGGGLVGCASAWHLARTGASVLLSEKGELNRLASGQNAGSLHFQLEHRLIEHGDAMAEQFAQIIPLSKLAADLWGNLEQDLGEDLEVVMKGGIMAALTEEEVILLEKKFQMENKHGMETQLLSPSEARNIAPYLTDKILAAAYFPREGHANPRLVTPAFARAAGHEGAHIRTNGEVISIAREHGHWTVRLKNNSDGSIEDITADTVLNAAGAWAGRNAQMANIHLPVFPVPLMMNVTERTDPLMPHLLQRAGARLSMKQVGAGNLLIGGGWSSRFRYHDGRPDPTQRPELIQENVIQNLALAAELVPEVSTLHLLRCWTGVVGITADQLPLLGEVPGFPGYYVATGGSGFTLGPVYARLMAELITSGRTDYDISLYSPARFDHINSFMTGR</sequence>
<organism evidence="3 4">
    <name type="scientific">Emcibacter nanhaiensis</name>
    <dbReference type="NCBI Taxonomy" id="1505037"/>
    <lineage>
        <taxon>Bacteria</taxon>
        <taxon>Pseudomonadati</taxon>
        <taxon>Pseudomonadota</taxon>
        <taxon>Alphaproteobacteria</taxon>
        <taxon>Emcibacterales</taxon>
        <taxon>Emcibacteraceae</taxon>
        <taxon>Emcibacter</taxon>
    </lineage>
</organism>
<dbReference type="SUPFAM" id="SSF51905">
    <property type="entry name" value="FAD/NAD(P)-binding domain"/>
    <property type="match status" value="1"/>
</dbReference>
<proteinExistence type="predicted"/>
<feature type="domain" description="FAD dependent oxidoreductase" evidence="2">
    <location>
        <begin position="5"/>
        <end position="371"/>
    </location>
</feature>
<protein>
    <submittedName>
        <fullName evidence="3">FAD-binding oxidoreductase</fullName>
    </submittedName>
</protein>
<evidence type="ECO:0000313" key="4">
    <source>
        <dbReference type="Proteomes" id="UP000319148"/>
    </source>
</evidence>